<dbReference type="InterPro" id="IPR001279">
    <property type="entry name" value="Metallo-B-lactamas"/>
</dbReference>
<proteinExistence type="predicted"/>
<name>A0A7W6RA92_9PROT</name>
<evidence type="ECO:0000313" key="3">
    <source>
        <dbReference type="Proteomes" id="UP000554286"/>
    </source>
</evidence>
<dbReference type="AlphaFoldDB" id="A0A7W6RA92"/>
<dbReference type="RefSeq" id="WP_184042422.1">
    <property type="nucleotide sequence ID" value="NZ_JACIGK010000002.1"/>
</dbReference>
<dbReference type="InterPro" id="IPR041712">
    <property type="entry name" value="DHPS-like_MBL-fold"/>
</dbReference>
<organism evidence="2 3">
    <name type="scientific">Roseospira visakhapatnamensis</name>
    <dbReference type="NCBI Taxonomy" id="390880"/>
    <lineage>
        <taxon>Bacteria</taxon>
        <taxon>Pseudomonadati</taxon>
        <taxon>Pseudomonadota</taxon>
        <taxon>Alphaproteobacteria</taxon>
        <taxon>Rhodospirillales</taxon>
        <taxon>Rhodospirillaceae</taxon>
        <taxon>Roseospira</taxon>
    </lineage>
</organism>
<dbReference type="InterPro" id="IPR036866">
    <property type="entry name" value="RibonucZ/Hydroxyglut_hydro"/>
</dbReference>
<dbReference type="Pfam" id="PF00753">
    <property type="entry name" value="Lactamase_B"/>
    <property type="match status" value="1"/>
</dbReference>
<gene>
    <name evidence="2" type="ORF">GGD89_000395</name>
</gene>
<dbReference type="InterPro" id="IPR052926">
    <property type="entry name" value="Metallo-beta-lactamase_dom"/>
</dbReference>
<accession>A0A7W6RA92</accession>
<reference evidence="2 3" key="1">
    <citation type="submission" date="2020-08" db="EMBL/GenBank/DDBJ databases">
        <title>Genome sequencing of Purple Non-Sulfur Bacteria from various extreme environments.</title>
        <authorList>
            <person name="Mayer M."/>
        </authorList>
    </citation>
    <scope>NUCLEOTIDE SEQUENCE [LARGE SCALE GENOMIC DNA]</scope>
    <source>
        <strain evidence="2 3">JA131</strain>
    </source>
</reference>
<feature type="domain" description="Metallo-beta-lactamase" evidence="1">
    <location>
        <begin position="25"/>
        <end position="81"/>
    </location>
</feature>
<dbReference type="EC" id="2.5.1.105" evidence="2"/>
<dbReference type="Proteomes" id="UP000554286">
    <property type="component" value="Unassembled WGS sequence"/>
</dbReference>
<evidence type="ECO:0000313" key="2">
    <source>
        <dbReference type="EMBL" id="MBB4264788.1"/>
    </source>
</evidence>
<dbReference type="CDD" id="cd07713">
    <property type="entry name" value="DHPS-like_MBL-fold"/>
    <property type="match status" value="1"/>
</dbReference>
<dbReference type="PANTHER" id="PTHR13754">
    <property type="entry name" value="METALLO-BETA-LACTAMASE SUPERFAMILY PROTEIN"/>
    <property type="match status" value="1"/>
</dbReference>
<dbReference type="Gene3D" id="3.60.15.10">
    <property type="entry name" value="Ribonuclease Z/Hydroxyacylglutathione hydrolase-like"/>
    <property type="match status" value="1"/>
</dbReference>
<evidence type="ECO:0000259" key="1">
    <source>
        <dbReference type="Pfam" id="PF00753"/>
    </source>
</evidence>
<dbReference type="GO" id="GO:0102041">
    <property type="term" value="F:7,8-dihydropterin-6-yl-methyl-4-(beta-D-ribofuranosyl)aminobenzene 5'-phosphate synthase"/>
    <property type="evidence" value="ECO:0007669"/>
    <property type="project" value="UniProtKB-EC"/>
</dbReference>
<keyword evidence="3" id="KW-1185">Reference proteome</keyword>
<comment type="caution">
    <text evidence="2">The sequence shown here is derived from an EMBL/GenBank/DDBJ whole genome shotgun (WGS) entry which is preliminary data.</text>
</comment>
<sequence length="275" mass="29737">MLRITTVVENSPGELKSLLHEHGLSFHIDTGAHSLLFDTGQGDALVPNARHLRIDLSSVTRVVLSHGHYDHTGGLRAFAAQSPQFELVTGPGCLDDKYAEVGAACEFLGNDFDADWLAENGIDHVTLNEPIRELVPGVHALTDFPRVHPDEVINPRFKVLRDGKLVTDDFADEVMLAVDMPEGLIAILGCSHPGVKNMLDAATQRLGKPIHTVIGGTHMVEASPESIALTAAYLREKEISVIGMSHCTGKAAMETLSAMDSGYYHNRTGTALFIN</sequence>
<dbReference type="SUPFAM" id="SSF56281">
    <property type="entry name" value="Metallo-hydrolase/oxidoreductase"/>
    <property type="match status" value="1"/>
</dbReference>
<keyword evidence="2" id="KW-0808">Transferase</keyword>
<dbReference type="PANTHER" id="PTHR13754:SF13">
    <property type="entry name" value="METALLO-BETA-LACTAMASE SUPERFAMILY PROTEIN (AFU_ORTHOLOGUE AFUA_3G07630)"/>
    <property type="match status" value="1"/>
</dbReference>
<dbReference type="EMBL" id="JACIGK010000002">
    <property type="protein sequence ID" value="MBB4264788.1"/>
    <property type="molecule type" value="Genomic_DNA"/>
</dbReference>
<protein>
    <submittedName>
        <fullName evidence="2">7, 8-dihydropterin-6-yl-methyl-4-(Beta-D-ribofuranosyl)aminobenzene 5'-phosphate synthase</fullName>
        <ecNumber evidence="2">2.5.1.105</ecNumber>
    </submittedName>
</protein>